<feature type="domain" description="SLH" evidence="1">
    <location>
        <begin position="540"/>
        <end position="599"/>
    </location>
</feature>
<dbReference type="Pfam" id="PF00395">
    <property type="entry name" value="SLH"/>
    <property type="match status" value="3"/>
</dbReference>
<dbReference type="Gene3D" id="2.40.160.60">
    <property type="entry name" value="Outer membrane protein transport protein (OMPP1/FadL/TodX)"/>
    <property type="match status" value="1"/>
</dbReference>
<name>A0A1F4PZ21_UNCSA</name>
<dbReference type="InterPro" id="IPR001119">
    <property type="entry name" value="SLH_dom"/>
</dbReference>
<dbReference type="AlphaFoldDB" id="A0A1F4PZ21"/>
<dbReference type="Proteomes" id="UP000178724">
    <property type="component" value="Unassembled WGS sequence"/>
</dbReference>
<evidence type="ECO:0000259" key="1">
    <source>
        <dbReference type="PROSITE" id="PS51272"/>
    </source>
</evidence>
<sequence>MGRAYVGLADDTAAIYMNPAGLGERKQWEFTTMSGKFANEFFYYSATGYMPLPLGVFGVGFAGSAVGGAPVTRIAEGSDPNDPIYEVDPTQQAVSNYNNVYLLSYGLKTADLMSRLKFNNQYLDKFNLGASIKLFSAGLSGDGITDGNASGTELDLGLQYQPPWPWLKLGMTVQNALPFSAGGKLRYANGHEETYPAVLETGLALKLLGQKGAFRTFPQELSFVYDIDYYPSLKLYPLVHHYGLEWKPVNMLAIRAGIDQDPQGDGAGGMTTVSNLTAGAGLYYGGFRFDYAYNEFKALPGVANSYFSLSYSPPEPMKAGIKDYFKISEPPDKLIIFAGEINLRGAIVDDQVKRIFINNSELRLDGGATFEAEITADLGKNKVVIEGFDERGKLRAPLDKKVFRILRLRAFSDVAPDYWDANQISLLAMLGIIGGYPDGSFRPEGNITRAEMCSLLMKTKEPKNERTEEPKNERTEELKFNDVPETHWAAAFIAQAAAAGIVKGYEDGSFKPGGNITRAEGIAMVARSAGISEETWEREFPDLPSLHWSAKVVAGAYRAGLLEFLKGKRFEPEKELTRAETADMLYRTSFVQGVLNKDLLNWENY</sequence>
<evidence type="ECO:0000313" key="2">
    <source>
        <dbReference type="EMBL" id="OGB88889.1"/>
    </source>
</evidence>
<dbReference type="EMBL" id="METM01000032">
    <property type="protein sequence ID" value="OGB88889.1"/>
    <property type="molecule type" value="Genomic_DNA"/>
</dbReference>
<organism evidence="2 3">
    <name type="scientific">candidate division WOR-1 bacterium RIFCSPHIGHO2_01_FULL_53_15</name>
    <dbReference type="NCBI Taxonomy" id="1802564"/>
    <lineage>
        <taxon>Bacteria</taxon>
        <taxon>Bacillati</taxon>
        <taxon>Saganbacteria</taxon>
    </lineage>
</organism>
<dbReference type="InterPro" id="IPR051465">
    <property type="entry name" value="Cell_Envelope_Struct_Comp"/>
</dbReference>
<gene>
    <name evidence="2" type="ORF">A2625_00215</name>
</gene>
<dbReference type="PANTHER" id="PTHR43308">
    <property type="entry name" value="OUTER MEMBRANE PROTEIN ALPHA-RELATED"/>
    <property type="match status" value="1"/>
</dbReference>
<proteinExistence type="predicted"/>
<dbReference type="PANTHER" id="PTHR43308:SF5">
    <property type="entry name" value="S-LAYER PROTEIN _ PEPTIDOGLYCAN ENDO-BETA-N-ACETYLGLUCOSAMINIDASE"/>
    <property type="match status" value="1"/>
</dbReference>
<protein>
    <recommendedName>
        <fullName evidence="1">SLH domain-containing protein</fullName>
    </recommendedName>
</protein>
<reference evidence="2 3" key="1">
    <citation type="journal article" date="2016" name="Nat. Commun.">
        <title>Thousands of microbial genomes shed light on interconnected biogeochemical processes in an aquifer system.</title>
        <authorList>
            <person name="Anantharaman K."/>
            <person name="Brown C.T."/>
            <person name="Hug L.A."/>
            <person name="Sharon I."/>
            <person name="Castelle C.J."/>
            <person name="Probst A.J."/>
            <person name="Thomas B.C."/>
            <person name="Singh A."/>
            <person name="Wilkins M.J."/>
            <person name="Karaoz U."/>
            <person name="Brodie E.L."/>
            <person name="Williams K.H."/>
            <person name="Hubbard S.S."/>
            <person name="Banfield J.F."/>
        </authorList>
    </citation>
    <scope>NUCLEOTIDE SEQUENCE [LARGE SCALE GENOMIC DNA]</scope>
</reference>
<comment type="caution">
    <text evidence="2">The sequence shown here is derived from an EMBL/GenBank/DDBJ whole genome shotgun (WGS) entry which is preliminary data.</text>
</comment>
<accession>A0A1F4PZ21</accession>
<dbReference type="PROSITE" id="PS51272">
    <property type="entry name" value="SLH"/>
    <property type="match status" value="3"/>
</dbReference>
<evidence type="ECO:0000313" key="3">
    <source>
        <dbReference type="Proteomes" id="UP000178724"/>
    </source>
</evidence>
<feature type="domain" description="SLH" evidence="1">
    <location>
        <begin position="407"/>
        <end position="470"/>
    </location>
</feature>
<feature type="domain" description="SLH" evidence="1">
    <location>
        <begin position="476"/>
        <end position="539"/>
    </location>
</feature>